<accession>A0ABT2MEA8</accession>
<proteinExistence type="predicted"/>
<protein>
    <recommendedName>
        <fullName evidence="4">Secreted protein</fullName>
    </recommendedName>
</protein>
<reference evidence="3" key="1">
    <citation type="submission" date="2023-07" db="EMBL/GenBank/DDBJ databases">
        <authorList>
            <person name="Deng Y."/>
            <person name="Zhang Y.-Q."/>
        </authorList>
    </citation>
    <scope>NUCLEOTIDE SEQUENCE [LARGE SCALE GENOMIC DNA]</scope>
    <source>
        <strain evidence="3">CPCC 205710</strain>
    </source>
</reference>
<evidence type="ECO:0008006" key="4">
    <source>
        <dbReference type="Google" id="ProtNLM"/>
    </source>
</evidence>
<sequence length="149" mass="16968">MKSFKIMTAAVLMVAAAIVAPPPAQAMMKLGNYDLLTNRYDRPASASWFWYVRNCWPDKQPDCVHVAARPRRAFYRYYEGSAQLVNGRYTMTVDVVDGLICPDNRRLPTRETYSWDEVSLAGTIESHYSVGCFNGPPGMQFWTFALVRL</sequence>
<evidence type="ECO:0000256" key="1">
    <source>
        <dbReference type="SAM" id="SignalP"/>
    </source>
</evidence>
<dbReference type="EMBL" id="JAODWD010000004">
    <property type="protein sequence ID" value="MCT7660588.1"/>
    <property type="molecule type" value="Genomic_DNA"/>
</dbReference>
<evidence type="ECO:0000313" key="2">
    <source>
        <dbReference type="EMBL" id="MCT7660588.1"/>
    </source>
</evidence>
<feature type="signal peptide" evidence="1">
    <location>
        <begin position="1"/>
        <end position="26"/>
    </location>
</feature>
<organism evidence="2 3">
    <name type="scientific">Mycobacterium deserti</name>
    <dbReference type="NCBI Taxonomy" id="2978347"/>
    <lineage>
        <taxon>Bacteria</taxon>
        <taxon>Bacillati</taxon>
        <taxon>Actinomycetota</taxon>
        <taxon>Actinomycetes</taxon>
        <taxon>Mycobacteriales</taxon>
        <taxon>Mycobacteriaceae</taxon>
        <taxon>Mycobacterium</taxon>
    </lineage>
</organism>
<gene>
    <name evidence="2" type="ORF">N4S67_19485</name>
</gene>
<evidence type="ECO:0000313" key="3">
    <source>
        <dbReference type="Proteomes" id="UP001206639"/>
    </source>
</evidence>
<dbReference type="Proteomes" id="UP001206639">
    <property type="component" value="Unassembled WGS sequence"/>
</dbReference>
<comment type="caution">
    <text evidence="2">The sequence shown here is derived from an EMBL/GenBank/DDBJ whole genome shotgun (WGS) entry which is preliminary data.</text>
</comment>
<keyword evidence="1" id="KW-0732">Signal</keyword>
<dbReference type="RefSeq" id="WP_260994619.1">
    <property type="nucleotide sequence ID" value="NZ_JAODWD010000004.1"/>
</dbReference>
<feature type="chain" id="PRO_5046310785" description="Secreted protein" evidence="1">
    <location>
        <begin position="27"/>
        <end position="149"/>
    </location>
</feature>
<name>A0ABT2MEA8_9MYCO</name>
<keyword evidence="3" id="KW-1185">Reference proteome</keyword>